<organism evidence="1 2">
    <name type="scientific">Agathobacter rectalis</name>
    <dbReference type="NCBI Taxonomy" id="39491"/>
    <lineage>
        <taxon>Bacteria</taxon>
        <taxon>Bacillati</taxon>
        <taxon>Bacillota</taxon>
        <taxon>Clostridia</taxon>
        <taxon>Lachnospirales</taxon>
        <taxon>Lachnospiraceae</taxon>
        <taxon>Agathobacter</taxon>
    </lineage>
</organism>
<evidence type="ECO:0000313" key="2">
    <source>
        <dbReference type="Proteomes" id="UP001212823"/>
    </source>
</evidence>
<sequence>MRPTEHGFVGPLAGELEEYIRFKASMGRHGATRVRVLRSFDRHCLEHGAVRLERGVVERWIAHRIDANPGGCRSWFSYIRDFGRWMRLAHDPDAYVLSDQWKAGSPRPTPYLLTDREAALFLRAAGTLES</sequence>
<dbReference type="Proteomes" id="UP001212823">
    <property type="component" value="Unassembled WGS sequence"/>
</dbReference>
<feature type="non-terminal residue" evidence="1">
    <location>
        <position position="130"/>
    </location>
</feature>
<evidence type="ECO:0000313" key="1">
    <source>
        <dbReference type="EMBL" id="MDB8019503.1"/>
    </source>
</evidence>
<accession>A0AAP3Q5D7</accession>
<proteinExistence type="predicted"/>
<reference evidence="1" key="1">
    <citation type="submission" date="2023-01" db="EMBL/GenBank/DDBJ databases">
        <title>Human gut microbiome strain richness.</title>
        <authorList>
            <person name="Chen-Liaw A."/>
        </authorList>
    </citation>
    <scope>NUCLEOTIDE SEQUENCE</scope>
    <source>
        <strain evidence="1">1001283st1_D2_1001283B150209_150212</strain>
    </source>
</reference>
<dbReference type="AlphaFoldDB" id="A0AAP3Q5D7"/>
<gene>
    <name evidence="1" type="ORF">PNE45_16050</name>
</gene>
<dbReference type="EMBL" id="JAQLYE010000091">
    <property type="protein sequence ID" value="MDB8019503.1"/>
    <property type="molecule type" value="Genomic_DNA"/>
</dbReference>
<name>A0AAP3Q5D7_9FIRM</name>
<protein>
    <submittedName>
        <fullName evidence="1">Uncharacterized protein</fullName>
    </submittedName>
</protein>
<comment type="caution">
    <text evidence="1">The sequence shown here is derived from an EMBL/GenBank/DDBJ whole genome shotgun (WGS) entry which is preliminary data.</text>
</comment>